<dbReference type="InterPro" id="IPR001736">
    <property type="entry name" value="PLipase_D/transphosphatidylase"/>
</dbReference>
<dbReference type="SMART" id="SM00155">
    <property type="entry name" value="PLDc"/>
    <property type="match status" value="2"/>
</dbReference>
<dbReference type="CDD" id="cd09111">
    <property type="entry name" value="PLDc_ymdC_like_1"/>
    <property type="match status" value="1"/>
</dbReference>
<dbReference type="GO" id="GO:0030572">
    <property type="term" value="F:phosphatidyltransferase activity"/>
    <property type="evidence" value="ECO:0007669"/>
    <property type="project" value="UniProtKB-ARBA"/>
</dbReference>
<feature type="domain" description="PLD phosphodiesterase" evidence="1">
    <location>
        <begin position="167"/>
        <end position="194"/>
    </location>
</feature>
<feature type="domain" description="PLD phosphodiesterase" evidence="1">
    <location>
        <begin position="406"/>
        <end position="433"/>
    </location>
</feature>
<dbReference type="SUPFAM" id="SSF56024">
    <property type="entry name" value="Phospholipase D/nuclease"/>
    <property type="match status" value="2"/>
</dbReference>
<accession>A0A1V0B735</accession>
<reference evidence="2 3" key="1">
    <citation type="submission" date="2017-03" db="EMBL/GenBank/DDBJ databases">
        <title>Complete genome sequence of the novel DNRA strain Pseudomonas sp. S-6-2 isolated from Chinese polluted river sediment. Journal of Biotechnology.</title>
        <authorList>
            <person name="Li J."/>
            <person name="Xiang F."/>
            <person name="Wang L."/>
            <person name="Xi L."/>
            <person name="Liu J."/>
        </authorList>
    </citation>
    <scope>NUCLEOTIDE SEQUENCE [LARGE SCALE GENOMIC DNA]</scope>
    <source>
        <strain evidence="2 3">S-6-2</strain>
    </source>
</reference>
<organism evidence="2 3">
    <name type="scientific">Halopseudomonas phragmitis</name>
    <dbReference type="NCBI Taxonomy" id="1931241"/>
    <lineage>
        <taxon>Bacteria</taxon>
        <taxon>Pseudomonadati</taxon>
        <taxon>Pseudomonadota</taxon>
        <taxon>Gammaproteobacteria</taxon>
        <taxon>Pseudomonadales</taxon>
        <taxon>Pseudomonadaceae</taxon>
        <taxon>Halopseudomonas</taxon>
    </lineage>
</organism>
<dbReference type="PROSITE" id="PS51257">
    <property type="entry name" value="PROKAR_LIPOPROTEIN"/>
    <property type="match status" value="1"/>
</dbReference>
<name>A0A1V0B735_9GAMM</name>
<sequence>MNAFRSPLGWLLLVVLLSGCATRLPPQDLPLEHAQPAASDGLIGGYVEAAVAGQESGLSGFSLLYRGMDALAARLHLIEQARQSLDIQYYIYNGDVTGGLIAERLLSAADRGVRVRLLLDDIGSGVNEFKIATLDQHPNIEIRLFNPLSLRQGWLRYVSKVGEFGRINYRMHNKVLIADNQAMITGGRNIGDEYFALSELDFQDIDVLGIGPISRAASNSFDAYWNSHKSVPVRLLTRRPGRSELVRLRKRLESVSTDLRQGPYQKAVEGSPFNQPFTDNKVSWHWGEATWLADPPDKADPHGDHNQVPYLGMHLARQVRASQHELQLMTAYFVPGADGQGFLMDMVNQGLEVSILTNSLATTDVLAVHSGYVRYREPLLAHGVRIWELRPLAAQQERASPFLGESVASLHAKTFVFDRERVFVGSINLDPRSISLNTEAGVLVQQPALAGEMVELFERWTSDDYAYRLSLDEQGRLQWHAEGQTWTREPKAGPTRRIMTWLLRLLPIESQL</sequence>
<protein>
    <recommendedName>
        <fullName evidence="1">PLD phosphodiesterase domain-containing protein</fullName>
    </recommendedName>
</protein>
<evidence type="ECO:0000313" key="3">
    <source>
        <dbReference type="Proteomes" id="UP000243488"/>
    </source>
</evidence>
<dbReference type="Proteomes" id="UP000243488">
    <property type="component" value="Chromosome"/>
</dbReference>
<dbReference type="PROSITE" id="PS50035">
    <property type="entry name" value="PLD"/>
    <property type="match status" value="2"/>
</dbReference>
<dbReference type="Pfam" id="PF13091">
    <property type="entry name" value="PLDc_2"/>
    <property type="match status" value="2"/>
</dbReference>
<evidence type="ECO:0000313" key="2">
    <source>
        <dbReference type="EMBL" id="AQZ95710.1"/>
    </source>
</evidence>
<dbReference type="Gene3D" id="3.30.870.10">
    <property type="entry name" value="Endonuclease Chain A"/>
    <property type="match status" value="2"/>
</dbReference>
<dbReference type="KEGG" id="ppha:BVH74_13540"/>
<dbReference type="PANTHER" id="PTHR21248">
    <property type="entry name" value="CARDIOLIPIN SYNTHASE"/>
    <property type="match status" value="1"/>
</dbReference>
<dbReference type="PANTHER" id="PTHR21248:SF12">
    <property type="entry name" value="CARDIOLIPIN SYNTHASE C"/>
    <property type="match status" value="1"/>
</dbReference>
<dbReference type="RefSeq" id="WP_080050577.1">
    <property type="nucleotide sequence ID" value="NZ_CP020100.1"/>
</dbReference>
<gene>
    <name evidence="2" type="ORF">BVH74_13540</name>
</gene>
<proteinExistence type="predicted"/>
<dbReference type="GO" id="GO:0032049">
    <property type="term" value="P:cardiolipin biosynthetic process"/>
    <property type="evidence" value="ECO:0007669"/>
    <property type="project" value="UniProtKB-ARBA"/>
</dbReference>
<dbReference type="InterPro" id="IPR025202">
    <property type="entry name" value="PLD-like_dom"/>
</dbReference>
<dbReference type="CDD" id="cd09113">
    <property type="entry name" value="PLDc_ymdC_like_2"/>
    <property type="match status" value="1"/>
</dbReference>
<dbReference type="STRING" id="1931241.BVH74_13540"/>
<dbReference type="EMBL" id="CP020100">
    <property type="protein sequence ID" value="AQZ95710.1"/>
    <property type="molecule type" value="Genomic_DNA"/>
</dbReference>
<keyword evidence="3" id="KW-1185">Reference proteome</keyword>
<dbReference type="AlphaFoldDB" id="A0A1V0B735"/>
<evidence type="ECO:0000259" key="1">
    <source>
        <dbReference type="PROSITE" id="PS50035"/>
    </source>
</evidence>